<feature type="transmembrane region" description="Helical" evidence="1">
    <location>
        <begin position="141"/>
        <end position="161"/>
    </location>
</feature>
<organism evidence="3 4">
    <name type="scientific">Ligilactobacillus faecis</name>
    <dbReference type="NCBI Taxonomy" id="762833"/>
    <lineage>
        <taxon>Bacteria</taxon>
        <taxon>Bacillati</taxon>
        <taxon>Bacillota</taxon>
        <taxon>Bacilli</taxon>
        <taxon>Lactobacillales</taxon>
        <taxon>Lactobacillaceae</taxon>
        <taxon>Ligilactobacillus</taxon>
    </lineage>
</organism>
<accession>A0ABV4DNW4</accession>
<evidence type="ECO:0000313" key="4">
    <source>
        <dbReference type="Proteomes" id="UP001565236"/>
    </source>
</evidence>
<proteinExistence type="predicted"/>
<protein>
    <submittedName>
        <fullName evidence="3">VanZ family protein</fullName>
    </submittedName>
</protein>
<dbReference type="PIRSF" id="PIRSF019083">
    <property type="entry name" value="UCP019083_VanZ"/>
    <property type="match status" value="1"/>
</dbReference>
<dbReference type="NCBIfam" id="NF037970">
    <property type="entry name" value="vanZ_1"/>
    <property type="match status" value="1"/>
</dbReference>
<name>A0ABV4DNW4_9LACO</name>
<dbReference type="RefSeq" id="WP_369941526.1">
    <property type="nucleotide sequence ID" value="NZ_JBCLUF010000012.1"/>
</dbReference>
<evidence type="ECO:0000313" key="3">
    <source>
        <dbReference type="EMBL" id="MEY8662145.1"/>
    </source>
</evidence>
<keyword evidence="1" id="KW-0472">Membrane</keyword>
<gene>
    <name evidence="3" type="ORF">AALT52_04465</name>
</gene>
<dbReference type="Pfam" id="PF04892">
    <property type="entry name" value="VanZ"/>
    <property type="match status" value="1"/>
</dbReference>
<dbReference type="EMBL" id="JBCLUF010000012">
    <property type="protein sequence ID" value="MEY8662145.1"/>
    <property type="molecule type" value="Genomic_DNA"/>
</dbReference>
<keyword evidence="1" id="KW-0812">Transmembrane</keyword>
<feature type="transmembrane region" description="Helical" evidence="1">
    <location>
        <begin position="108"/>
        <end position="129"/>
    </location>
</feature>
<keyword evidence="1" id="KW-1133">Transmembrane helix</keyword>
<comment type="caution">
    <text evidence="3">The sequence shown here is derived from an EMBL/GenBank/DDBJ whole genome shotgun (WGS) entry which is preliminary data.</text>
</comment>
<dbReference type="InterPro" id="IPR016747">
    <property type="entry name" value="Phosphotransbutyrylase"/>
</dbReference>
<dbReference type="Proteomes" id="UP001565236">
    <property type="component" value="Unassembled WGS sequence"/>
</dbReference>
<evidence type="ECO:0000259" key="2">
    <source>
        <dbReference type="Pfam" id="PF04892"/>
    </source>
</evidence>
<keyword evidence="4" id="KW-1185">Reference proteome</keyword>
<reference evidence="3 4" key="1">
    <citation type="submission" date="2024-03" db="EMBL/GenBank/DDBJ databases">
        <title>Mouse gut bacterial collection (mGBC) of GemPharmatech.</title>
        <authorList>
            <person name="He Y."/>
            <person name="Dong L."/>
            <person name="Wu D."/>
            <person name="Gao X."/>
            <person name="Lin Z."/>
        </authorList>
    </citation>
    <scope>NUCLEOTIDE SEQUENCE [LARGE SCALE GENOMIC DNA]</scope>
    <source>
        <strain evidence="3 4">15-30</strain>
    </source>
</reference>
<sequence length="175" mass="19685">MQKKKVIQNLCLGGSLLLLAILFVSSSMTYKQQTSVPFLEKYLTSRPLETFLSHISFDYAGKTISIQAVGYYRFVEFFIRKAAHFGTYFLLAAFTYLGLVGRLSSKKAFMSAFILAVAYASFDEFHQMLTGGRTPLVQDVLLDSCGALCGILVIRAILAYYQRRKNAMRTLADKK</sequence>
<feature type="transmembrane region" description="Helical" evidence="1">
    <location>
        <begin position="82"/>
        <end position="101"/>
    </location>
</feature>
<evidence type="ECO:0000256" key="1">
    <source>
        <dbReference type="SAM" id="Phobius"/>
    </source>
</evidence>
<feature type="domain" description="VanZ-like" evidence="2">
    <location>
        <begin position="16"/>
        <end position="156"/>
    </location>
</feature>
<dbReference type="InterPro" id="IPR006976">
    <property type="entry name" value="VanZ-like"/>
</dbReference>